<name>A0A5B8RJ94_9ZZZZ</name>
<reference evidence="1" key="1">
    <citation type="submission" date="2019-06" db="EMBL/GenBank/DDBJ databases">
        <authorList>
            <person name="Murdoch R.W."/>
            <person name="Fathepure B."/>
        </authorList>
    </citation>
    <scope>NUCLEOTIDE SEQUENCE</scope>
</reference>
<evidence type="ECO:0000313" key="1">
    <source>
        <dbReference type="EMBL" id="QEA07802.1"/>
    </source>
</evidence>
<accession>A0A5B8RJ94</accession>
<dbReference type="AlphaFoldDB" id="A0A5B8RJ94"/>
<organism evidence="1">
    <name type="scientific">uncultured organism</name>
    <dbReference type="NCBI Taxonomy" id="155900"/>
    <lineage>
        <taxon>unclassified sequences</taxon>
        <taxon>environmental samples</taxon>
    </lineage>
</organism>
<protein>
    <submittedName>
        <fullName evidence="1">Uncharacterized protein</fullName>
    </submittedName>
</protein>
<proteinExistence type="predicted"/>
<sequence length="55" mass="6001">MGFLKGEETIVATGEAAGRMYNMIAQGDGSDPAHPYIQVRMESGDMPKAEADRLW</sequence>
<dbReference type="EMBL" id="MN079377">
    <property type="protein sequence ID" value="QEA07802.1"/>
    <property type="molecule type" value="Genomic_DNA"/>
</dbReference>
<gene>
    <name evidence="1" type="ORF">KBTEX_04167</name>
</gene>